<dbReference type="Proteomes" id="UP000828048">
    <property type="component" value="Chromosome 9"/>
</dbReference>
<keyword evidence="2" id="KW-1185">Reference proteome</keyword>
<accession>A0ACB7ZJX1</accession>
<proteinExistence type="predicted"/>
<evidence type="ECO:0000313" key="1">
    <source>
        <dbReference type="EMBL" id="KAH7866018.1"/>
    </source>
</evidence>
<protein>
    <submittedName>
        <fullName evidence="1">Uncharacterized protein</fullName>
    </submittedName>
</protein>
<name>A0ACB7ZJX1_9ERIC</name>
<reference evidence="1 2" key="1">
    <citation type="journal article" date="2021" name="Hortic Res">
        <title>High-quality reference genome and annotation aids understanding of berry development for evergreen blueberry (Vaccinium darrowii).</title>
        <authorList>
            <person name="Yu J."/>
            <person name="Hulse-Kemp A.M."/>
            <person name="Babiker E."/>
            <person name="Staton M."/>
        </authorList>
    </citation>
    <scope>NUCLEOTIDE SEQUENCE [LARGE SCALE GENOMIC DNA]</scope>
    <source>
        <strain evidence="2">cv. NJ 8807/NJ 8810</strain>
        <tissue evidence="1">Young leaf</tissue>
    </source>
</reference>
<sequence length="292" mass="31515">MNHHHQILLQETPFMPRPDPFLLKPTHPLPLLSEFPQFYHQHPLFASPQSLSRVTAQTPPDPPTHPPVSNFLRTSMGPLVSESYEADQTPPVLEGIAAVVGQHVLYGTNDKPPGQGPAMQRVGSGLSAPIQKSYRGVRKRPWGRWSAEIRDRIGRCRHWLGTFDTAEEAARAYDAAARRLRGSKARTNFEIPPVVPVFPAETSSTSSSSTSEAQKKKKKKRSGNAAAAAAKRNAGKCAVVTSVAQLFSPTSNSSPSNMGKVSVELELKLGESSNLGGGVSDASSMAPLFGFC</sequence>
<comment type="caution">
    <text evidence="1">The sequence shown here is derived from an EMBL/GenBank/DDBJ whole genome shotgun (WGS) entry which is preliminary data.</text>
</comment>
<dbReference type="EMBL" id="CM037159">
    <property type="protein sequence ID" value="KAH7866018.1"/>
    <property type="molecule type" value="Genomic_DNA"/>
</dbReference>
<gene>
    <name evidence="1" type="ORF">Vadar_014334</name>
</gene>
<evidence type="ECO:0000313" key="2">
    <source>
        <dbReference type="Proteomes" id="UP000828048"/>
    </source>
</evidence>
<organism evidence="1 2">
    <name type="scientific">Vaccinium darrowii</name>
    <dbReference type="NCBI Taxonomy" id="229202"/>
    <lineage>
        <taxon>Eukaryota</taxon>
        <taxon>Viridiplantae</taxon>
        <taxon>Streptophyta</taxon>
        <taxon>Embryophyta</taxon>
        <taxon>Tracheophyta</taxon>
        <taxon>Spermatophyta</taxon>
        <taxon>Magnoliopsida</taxon>
        <taxon>eudicotyledons</taxon>
        <taxon>Gunneridae</taxon>
        <taxon>Pentapetalae</taxon>
        <taxon>asterids</taxon>
        <taxon>Ericales</taxon>
        <taxon>Ericaceae</taxon>
        <taxon>Vaccinioideae</taxon>
        <taxon>Vaccinieae</taxon>
        <taxon>Vaccinium</taxon>
    </lineage>
</organism>